<dbReference type="InterPro" id="IPR005049">
    <property type="entry name" value="STL-like"/>
</dbReference>
<keyword evidence="1" id="KW-0812">Transmembrane</keyword>
<dbReference type="PANTHER" id="PTHR31362:SF0">
    <property type="entry name" value="EXOSTOSIN DOMAIN-CONTAINING PROTEIN-RELATED"/>
    <property type="match status" value="1"/>
</dbReference>
<feature type="transmembrane region" description="Helical" evidence="1">
    <location>
        <begin position="123"/>
        <end position="146"/>
    </location>
</feature>
<evidence type="ECO:0000313" key="3">
    <source>
        <dbReference type="Proteomes" id="UP001201163"/>
    </source>
</evidence>
<comment type="caution">
    <text evidence="2">The sequence shown here is derived from an EMBL/GenBank/DDBJ whole genome shotgun (WGS) entry which is preliminary data.</text>
</comment>
<accession>A0AAD4LQA5</accession>
<dbReference type="EMBL" id="JAKELL010000005">
    <property type="protein sequence ID" value="KAH8998602.1"/>
    <property type="molecule type" value="Genomic_DNA"/>
</dbReference>
<protein>
    <submittedName>
        <fullName evidence="2">Uncharacterized protein</fullName>
    </submittedName>
</protein>
<sequence>MATVALSTFKSQARNRLSVVAYPILFLSLQFVSSFRRGTGVIPITPSELAVVESLKLAANVLIRYRSGEGLFCKPHGRAAQWDVSHEQPLQGLASQDDDGSVVSSGEDVSQEPGANFTVRSCLAVVFASVVWASAAYTFSSALFLFDAVTVHLAAAASTLFVLYGFYAFAGQHIDMPLLQSTVLQLLGVSLAKVALSGPSKSTFTSLLVLLSVAFTSACNVFVVHNIYHSHAPSLLNMLNTLLFSSGLCFHVIVCIYNAVLVPISTTAIVPEWTLRRISALIIRAQLDWTTLSVIHDHDAILERVLYSLSLALLFLVISTLNASFSLAVLAGSSVALWTSISYVSEELYKSHHHLYDTPENESSIPTRRRRTVAGAIFAVLGLGSIIGANESILFRAERPILAPNVLPSPGPPTCQRRPLHFSPPLGSDSDSRKYRHFDDVLLIVFFSHARYDTNLDSYRDVYAEYFPNILFIGPANREDAGFEHSYDVYVDTYHAAEDLSNPDEYKMAGRMAHHMLYVAMQEHPCYDGYLWAPFDTLLNVPRLQLFDQNRFWYHSPFGRYVPNLALDPSAMNNASLHAPPANISPDPADMPPWKGWGEDWWWGSPYVGLPVCMPAFNKVSEAQRDRLAALTGQRDRLIGGSADTMYIPGRHRETFMSVLALFLQTDCFLEIAAPTALHLSLPRDEDILYVDHWWIWQPPFDTEFVRGKWVEGREVDTFHAFHWGEPSEEGGMWEPRPERIEDVRRLLQDSAARQGNRLPKVTLTN</sequence>
<keyword evidence="1" id="KW-1133">Transmembrane helix</keyword>
<feature type="transmembrane region" description="Helical" evidence="1">
    <location>
        <begin position="153"/>
        <end position="170"/>
    </location>
</feature>
<feature type="transmembrane region" description="Helical" evidence="1">
    <location>
        <begin position="373"/>
        <end position="395"/>
    </location>
</feature>
<evidence type="ECO:0000313" key="2">
    <source>
        <dbReference type="EMBL" id="KAH8998602.1"/>
    </source>
</evidence>
<keyword evidence="1" id="KW-0472">Membrane</keyword>
<proteinExistence type="predicted"/>
<evidence type="ECO:0000256" key="1">
    <source>
        <dbReference type="SAM" id="Phobius"/>
    </source>
</evidence>
<feature type="transmembrane region" description="Helical" evidence="1">
    <location>
        <begin position="305"/>
        <end position="321"/>
    </location>
</feature>
<dbReference type="AlphaFoldDB" id="A0AAD4LQA5"/>
<dbReference type="Proteomes" id="UP001201163">
    <property type="component" value="Unassembled WGS sequence"/>
</dbReference>
<organism evidence="2 3">
    <name type="scientific">Lactarius akahatsu</name>
    <dbReference type="NCBI Taxonomy" id="416441"/>
    <lineage>
        <taxon>Eukaryota</taxon>
        <taxon>Fungi</taxon>
        <taxon>Dikarya</taxon>
        <taxon>Basidiomycota</taxon>
        <taxon>Agaricomycotina</taxon>
        <taxon>Agaricomycetes</taxon>
        <taxon>Russulales</taxon>
        <taxon>Russulaceae</taxon>
        <taxon>Lactarius</taxon>
    </lineage>
</organism>
<feature type="transmembrane region" description="Helical" evidence="1">
    <location>
        <begin position="176"/>
        <end position="196"/>
    </location>
</feature>
<feature type="transmembrane region" description="Helical" evidence="1">
    <location>
        <begin position="248"/>
        <end position="270"/>
    </location>
</feature>
<feature type="transmembrane region" description="Helical" evidence="1">
    <location>
        <begin position="208"/>
        <end position="228"/>
    </location>
</feature>
<name>A0AAD4LQA5_9AGAM</name>
<reference evidence="2" key="1">
    <citation type="submission" date="2022-01" db="EMBL/GenBank/DDBJ databases">
        <title>Comparative genomics reveals a dynamic genome evolution in the ectomycorrhizal milk-cap (Lactarius) mushrooms.</title>
        <authorList>
            <consortium name="DOE Joint Genome Institute"/>
            <person name="Lebreton A."/>
            <person name="Tang N."/>
            <person name="Kuo A."/>
            <person name="LaButti K."/>
            <person name="Drula E."/>
            <person name="Barry K."/>
            <person name="Clum A."/>
            <person name="Lipzen A."/>
            <person name="Mousain D."/>
            <person name="Ng V."/>
            <person name="Wang R."/>
            <person name="Wang X."/>
            <person name="Dai Y."/>
            <person name="Henrissat B."/>
            <person name="Grigoriev I.V."/>
            <person name="Guerin-Laguette A."/>
            <person name="Yu F."/>
            <person name="Martin F.M."/>
        </authorList>
    </citation>
    <scope>NUCLEOTIDE SEQUENCE</scope>
    <source>
        <strain evidence="2">QP</strain>
    </source>
</reference>
<keyword evidence="3" id="KW-1185">Reference proteome</keyword>
<dbReference type="PANTHER" id="PTHR31362">
    <property type="entry name" value="GLYCOSYLTRANSFERASE STELLO1-RELATED"/>
    <property type="match status" value="1"/>
</dbReference>
<gene>
    <name evidence="2" type="ORF">EDB92DRAFT_1188954</name>
</gene>